<keyword evidence="1" id="KW-0732">Signal</keyword>
<proteinExistence type="predicted"/>
<accession>A0ABU6VSL6</accession>
<reference evidence="2 3" key="1">
    <citation type="journal article" date="2023" name="Plants (Basel)">
        <title>Bridging the Gap: Combining Genomics and Transcriptomics Approaches to Understand Stylosanthes scabra, an Orphan Legume from the Brazilian Caatinga.</title>
        <authorList>
            <person name="Ferreira-Neto J.R.C."/>
            <person name="da Silva M.D."/>
            <person name="Binneck E."/>
            <person name="de Melo N.F."/>
            <person name="da Silva R.H."/>
            <person name="de Melo A.L.T.M."/>
            <person name="Pandolfi V."/>
            <person name="Bustamante F.O."/>
            <person name="Brasileiro-Vidal A.C."/>
            <person name="Benko-Iseppon A.M."/>
        </authorList>
    </citation>
    <scope>NUCLEOTIDE SEQUENCE [LARGE SCALE GENOMIC DNA]</scope>
    <source>
        <tissue evidence="2">Leaves</tissue>
    </source>
</reference>
<gene>
    <name evidence="2" type="ORF">PIB30_072984</name>
</gene>
<evidence type="ECO:0000313" key="2">
    <source>
        <dbReference type="EMBL" id="MED6174858.1"/>
    </source>
</evidence>
<dbReference type="EMBL" id="JASCZI010151910">
    <property type="protein sequence ID" value="MED6174858.1"/>
    <property type="molecule type" value="Genomic_DNA"/>
</dbReference>
<dbReference type="Proteomes" id="UP001341840">
    <property type="component" value="Unassembled WGS sequence"/>
</dbReference>
<evidence type="ECO:0000256" key="1">
    <source>
        <dbReference type="SAM" id="SignalP"/>
    </source>
</evidence>
<sequence>MSLFWCHVIVLVSCPRPRRAIARLVWGPILLSFGPRAVTRAEARGRTPVNANWAENNSSHRELARYVQRCATARWCERATRKGFWDRASACPRQRPPYVKLEARAAARSGCAASWGSEERKRELKKKWKKFKEEQKEEEQAKHLEEF</sequence>
<keyword evidence="3" id="KW-1185">Reference proteome</keyword>
<protein>
    <recommendedName>
        <fullName evidence="4">Secreted protein</fullName>
    </recommendedName>
</protein>
<evidence type="ECO:0000313" key="3">
    <source>
        <dbReference type="Proteomes" id="UP001341840"/>
    </source>
</evidence>
<organism evidence="2 3">
    <name type="scientific">Stylosanthes scabra</name>
    <dbReference type="NCBI Taxonomy" id="79078"/>
    <lineage>
        <taxon>Eukaryota</taxon>
        <taxon>Viridiplantae</taxon>
        <taxon>Streptophyta</taxon>
        <taxon>Embryophyta</taxon>
        <taxon>Tracheophyta</taxon>
        <taxon>Spermatophyta</taxon>
        <taxon>Magnoliopsida</taxon>
        <taxon>eudicotyledons</taxon>
        <taxon>Gunneridae</taxon>
        <taxon>Pentapetalae</taxon>
        <taxon>rosids</taxon>
        <taxon>fabids</taxon>
        <taxon>Fabales</taxon>
        <taxon>Fabaceae</taxon>
        <taxon>Papilionoideae</taxon>
        <taxon>50 kb inversion clade</taxon>
        <taxon>dalbergioids sensu lato</taxon>
        <taxon>Dalbergieae</taxon>
        <taxon>Pterocarpus clade</taxon>
        <taxon>Stylosanthes</taxon>
    </lineage>
</organism>
<evidence type="ECO:0008006" key="4">
    <source>
        <dbReference type="Google" id="ProtNLM"/>
    </source>
</evidence>
<feature type="chain" id="PRO_5047495701" description="Secreted protein" evidence="1">
    <location>
        <begin position="23"/>
        <end position="147"/>
    </location>
</feature>
<comment type="caution">
    <text evidence="2">The sequence shown here is derived from an EMBL/GenBank/DDBJ whole genome shotgun (WGS) entry which is preliminary data.</text>
</comment>
<feature type="signal peptide" evidence="1">
    <location>
        <begin position="1"/>
        <end position="22"/>
    </location>
</feature>
<name>A0ABU6VSL6_9FABA</name>